<evidence type="ECO:0000256" key="1">
    <source>
        <dbReference type="SAM" id="MobiDB-lite"/>
    </source>
</evidence>
<reference evidence="5" key="1">
    <citation type="submission" date="2016-08" db="EMBL/GenBank/DDBJ databases">
        <authorList>
            <person name="Tokovenko B."/>
            <person name="Kalinowski J."/>
        </authorList>
    </citation>
    <scope>NUCLEOTIDE SEQUENCE [LARGE SCALE GENOMIC DNA]</scope>
    <source>
        <strain evidence="5">UTMC102</strain>
    </source>
</reference>
<evidence type="ECO:0000256" key="2">
    <source>
        <dbReference type="SAM" id="Phobius"/>
    </source>
</evidence>
<dbReference type="NCBIfam" id="TIGR01451">
    <property type="entry name" value="B_ant_repeat"/>
    <property type="match status" value="1"/>
</dbReference>
<dbReference type="EMBL" id="MCOK01000001">
    <property type="protein sequence ID" value="OOC54674.1"/>
    <property type="molecule type" value="Genomic_DNA"/>
</dbReference>
<feature type="domain" description="DUF11" evidence="3">
    <location>
        <begin position="41"/>
        <end position="121"/>
    </location>
</feature>
<keyword evidence="2" id="KW-0812">Transmembrane</keyword>
<dbReference type="InterPro" id="IPR001434">
    <property type="entry name" value="OmcB-like_DUF11"/>
</dbReference>
<gene>
    <name evidence="4" type="ORF">NOSIN_13375</name>
</gene>
<dbReference type="Proteomes" id="UP000189004">
    <property type="component" value="Unassembled WGS sequence"/>
</dbReference>
<feature type="region of interest" description="Disordered" evidence="1">
    <location>
        <begin position="183"/>
        <end position="258"/>
    </location>
</feature>
<protein>
    <recommendedName>
        <fullName evidence="3">DUF11 domain-containing protein</fullName>
    </recommendedName>
</protein>
<accession>A0A1V3C1K2</accession>
<keyword evidence="2" id="KW-0472">Membrane</keyword>
<comment type="caution">
    <text evidence="4">The sequence shown here is derived from an EMBL/GenBank/DDBJ whole genome shotgun (WGS) entry which is preliminary data.</text>
</comment>
<feature type="compositionally biased region" description="Low complexity" evidence="1">
    <location>
        <begin position="233"/>
        <end position="246"/>
    </location>
</feature>
<feature type="compositionally biased region" description="Basic and acidic residues" evidence="1">
    <location>
        <begin position="247"/>
        <end position="258"/>
    </location>
</feature>
<sequence length="258" mass="26542">MSALGLAALIALPGAHLAPGQPAKAAGEVVAGADGLHVDLEAHTDQERAEPGDRIRYTVRVRNSGTEALPDARVVQFLPSTMRYVSGTGGADVEEGRVTWSRSLDPGERTSMRVTGEVTGVRDGGEHPVTTVCARPGPEAVLVSCDAALHRVHGALPLVWVVTALAFAASVALCVGGLVRHRSTLDQQPGGPGTVSERESAPEPAPAPVREPAPVAVAEPAPRPAPEPERVPETVAGPVPVPGAGASRERVAELDGRT</sequence>
<feature type="transmembrane region" description="Helical" evidence="2">
    <location>
        <begin position="158"/>
        <end position="179"/>
    </location>
</feature>
<dbReference type="GO" id="GO:0005975">
    <property type="term" value="P:carbohydrate metabolic process"/>
    <property type="evidence" value="ECO:0007669"/>
    <property type="project" value="UniProtKB-ARBA"/>
</dbReference>
<dbReference type="InterPro" id="IPR047589">
    <property type="entry name" value="DUF11_rpt"/>
</dbReference>
<keyword evidence="2" id="KW-1133">Transmembrane helix</keyword>
<dbReference type="AlphaFoldDB" id="A0A1V3C1K2"/>
<evidence type="ECO:0000313" key="4">
    <source>
        <dbReference type="EMBL" id="OOC54674.1"/>
    </source>
</evidence>
<evidence type="ECO:0000313" key="5">
    <source>
        <dbReference type="Proteomes" id="UP000189004"/>
    </source>
</evidence>
<dbReference type="Pfam" id="PF01345">
    <property type="entry name" value="DUF11"/>
    <property type="match status" value="1"/>
</dbReference>
<proteinExistence type="predicted"/>
<name>A0A1V3C1K2_9ACTN</name>
<keyword evidence="5" id="KW-1185">Reference proteome</keyword>
<organism evidence="4 5">
    <name type="scientific">Nocardiopsis sinuspersici</name>
    <dbReference type="NCBI Taxonomy" id="501010"/>
    <lineage>
        <taxon>Bacteria</taxon>
        <taxon>Bacillati</taxon>
        <taxon>Actinomycetota</taxon>
        <taxon>Actinomycetes</taxon>
        <taxon>Streptosporangiales</taxon>
        <taxon>Nocardiopsidaceae</taxon>
        <taxon>Nocardiopsis</taxon>
    </lineage>
</organism>
<dbReference type="InterPro" id="IPR013783">
    <property type="entry name" value="Ig-like_fold"/>
</dbReference>
<dbReference type="Gene3D" id="2.60.40.10">
    <property type="entry name" value="Immunoglobulins"/>
    <property type="match status" value="1"/>
</dbReference>
<evidence type="ECO:0000259" key="3">
    <source>
        <dbReference type="Pfam" id="PF01345"/>
    </source>
</evidence>